<evidence type="ECO:0000313" key="3">
    <source>
        <dbReference type="Proteomes" id="UP000070444"/>
    </source>
</evidence>
<dbReference type="SUPFAM" id="SSF50685">
    <property type="entry name" value="Barwin-like endoglucanases"/>
    <property type="match status" value="1"/>
</dbReference>
<reference evidence="2 3" key="1">
    <citation type="journal article" date="2015" name="Genome Biol. Evol.">
        <title>Phylogenomic analyses indicate that early fungi evolved digesting cell walls of algal ancestors of land plants.</title>
        <authorList>
            <person name="Chang Y."/>
            <person name="Wang S."/>
            <person name="Sekimoto S."/>
            <person name="Aerts A.L."/>
            <person name="Choi C."/>
            <person name="Clum A."/>
            <person name="LaButti K.M."/>
            <person name="Lindquist E.A."/>
            <person name="Yee Ngan C."/>
            <person name="Ohm R.A."/>
            <person name="Salamov A.A."/>
            <person name="Grigoriev I.V."/>
            <person name="Spatafora J.W."/>
            <person name="Berbee M.L."/>
        </authorList>
    </citation>
    <scope>NUCLEOTIDE SEQUENCE [LARGE SCALE GENOMIC DNA]</scope>
    <source>
        <strain evidence="2 3">NRRL 28638</strain>
    </source>
</reference>
<dbReference type="Proteomes" id="UP000070444">
    <property type="component" value="Unassembled WGS sequence"/>
</dbReference>
<protein>
    <recommendedName>
        <fullName evidence="4">Barwin-like endoglucanase</fullName>
    </recommendedName>
</protein>
<evidence type="ECO:0008006" key="4">
    <source>
        <dbReference type="Google" id="ProtNLM"/>
    </source>
</evidence>
<keyword evidence="3" id="KW-1185">Reference proteome</keyword>
<dbReference type="EMBL" id="KQ964930">
    <property type="protein sequence ID" value="KXN65263.1"/>
    <property type="molecule type" value="Genomic_DNA"/>
</dbReference>
<keyword evidence="1" id="KW-0732">Signal</keyword>
<proteinExistence type="predicted"/>
<evidence type="ECO:0000256" key="1">
    <source>
        <dbReference type="SAM" id="SignalP"/>
    </source>
</evidence>
<dbReference type="OrthoDB" id="5561496at2759"/>
<feature type="signal peptide" evidence="1">
    <location>
        <begin position="1"/>
        <end position="18"/>
    </location>
</feature>
<dbReference type="Gene3D" id="2.40.40.10">
    <property type="entry name" value="RlpA-like domain"/>
    <property type="match status" value="1"/>
</dbReference>
<sequence length="135" mass="15101">MKLISLILTLISLNYIISTYVDKLKGDQLITWHDYEGMDANSRKNPPSCGYDYDKLDLTRVTAVESLDKSHCGACLKVANPTSKNEVYVLVIDMGGRGLDLSESSYTSLFNTTDHPLRASWQPVDNSFCNGILKY</sequence>
<dbReference type="AlphaFoldDB" id="A0A137NR64"/>
<dbReference type="InterPro" id="IPR036908">
    <property type="entry name" value="RlpA-like_sf"/>
</dbReference>
<evidence type="ECO:0000313" key="2">
    <source>
        <dbReference type="EMBL" id="KXN65263.1"/>
    </source>
</evidence>
<gene>
    <name evidence="2" type="ORF">CONCODRAFT_13216</name>
</gene>
<organism evidence="2 3">
    <name type="scientific">Conidiobolus coronatus (strain ATCC 28846 / CBS 209.66 / NRRL 28638)</name>
    <name type="common">Delacroixia coronata</name>
    <dbReference type="NCBI Taxonomy" id="796925"/>
    <lineage>
        <taxon>Eukaryota</taxon>
        <taxon>Fungi</taxon>
        <taxon>Fungi incertae sedis</taxon>
        <taxon>Zoopagomycota</taxon>
        <taxon>Entomophthoromycotina</taxon>
        <taxon>Entomophthoromycetes</taxon>
        <taxon>Entomophthorales</taxon>
        <taxon>Ancylistaceae</taxon>
        <taxon>Conidiobolus</taxon>
    </lineage>
</organism>
<accession>A0A137NR64</accession>
<feature type="chain" id="PRO_5007293997" description="Barwin-like endoglucanase" evidence="1">
    <location>
        <begin position="19"/>
        <end position="135"/>
    </location>
</feature>
<name>A0A137NR64_CONC2</name>